<dbReference type="PROSITE" id="PS00498">
    <property type="entry name" value="TYROSINASE_2"/>
    <property type="match status" value="1"/>
</dbReference>
<dbReference type="EMBL" id="MU004194">
    <property type="protein sequence ID" value="KAF2491927.1"/>
    <property type="molecule type" value="Genomic_DNA"/>
</dbReference>
<dbReference type="Gene3D" id="1.10.1280.10">
    <property type="entry name" value="Di-copper center containing domain from catechol oxidase"/>
    <property type="match status" value="1"/>
</dbReference>
<protein>
    <submittedName>
        <fullName evidence="4">Di-copper centre-containing protein</fullName>
    </submittedName>
</protein>
<name>A0A6A6QKJ9_9PEZI</name>
<sequence>MALTSAVSSAFLQMASPSRARINLDKYNLTSSPDRRKPVTADFTNIVNMHVLGLGHIFNLLVMCSLIVNAVPSDPRTTCTKVSARKEWRALGNSEKLAYIAAVKCLKTKPALTSRDFSGVRSRFDDFLATHINNTDFIHFVGHFQPWHRWFVAQYEKELQVTCGYTGAQPYWDWTKDATEALFPYAPVFDATYGFGGNGPFIDSSNDPDVFLHIPGKTGGGCVLDGPFLNWTVNMGPGFSTAYNPRCMTRDLSPSFASQKLNSAVVAKTLAGKTFQAFDIQVQGTTTVEGITYHGGGHLGVGGDLGVIGDIYASPADPLFYLHHANLDRLWAKWEAVSPYRLYEISGPDTQFAYPFNFFGDVPYENVTLDYQMFFGKLATGKPFVPIRSVMDISALCYKYL</sequence>
<dbReference type="InterPro" id="IPR002227">
    <property type="entry name" value="Tyrosinase_Cu-bd"/>
</dbReference>
<keyword evidence="1" id="KW-0479">Metal-binding</keyword>
<keyword evidence="5" id="KW-1185">Reference proteome</keyword>
<evidence type="ECO:0000313" key="4">
    <source>
        <dbReference type="EMBL" id="KAF2491927.1"/>
    </source>
</evidence>
<organism evidence="4 5">
    <name type="scientific">Lophium mytilinum</name>
    <dbReference type="NCBI Taxonomy" id="390894"/>
    <lineage>
        <taxon>Eukaryota</taxon>
        <taxon>Fungi</taxon>
        <taxon>Dikarya</taxon>
        <taxon>Ascomycota</taxon>
        <taxon>Pezizomycotina</taxon>
        <taxon>Dothideomycetes</taxon>
        <taxon>Pleosporomycetidae</taxon>
        <taxon>Mytilinidiales</taxon>
        <taxon>Mytilinidiaceae</taxon>
        <taxon>Lophium</taxon>
    </lineage>
</organism>
<dbReference type="InterPro" id="IPR008922">
    <property type="entry name" value="Di-copper_centre_dom_sf"/>
</dbReference>
<dbReference type="GO" id="GO:0016491">
    <property type="term" value="F:oxidoreductase activity"/>
    <property type="evidence" value="ECO:0007669"/>
    <property type="project" value="InterPro"/>
</dbReference>
<evidence type="ECO:0000313" key="5">
    <source>
        <dbReference type="Proteomes" id="UP000799750"/>
    </source>
</evidence>
<feature type="domain" description="Tyrosinase copper-binding" evidence="3">
    <location>
        <begin position="317"/>
        <end position="328"/>
    </location>
</feature>
<dbReference type="AlphaFoldDB" id="A0A6A6QKJ9"/>
<evidence type="ECO:0000256" key="2">
    <source>
        <dbReference type="ARBA" id="ARBA00023008"/>
    </source>
</evidence>
<dbReference type="OrthoDB" id="6132182at2759"/>
<dbReference type="Proteomes" id="UP000799750">
    <property type="component" value="Unassembled WGS sequence"/>
</dbReference>
<dbReference type="SUPFAM" id="SSF48056">
    <property type="entry name" value="Di-copper centre-containing domain"/>
    <property type="match status" value="1"/>
</dbReference>
<dbReference type="GO" id="GO:0046872">
    <property type="term" value="F:metal ion binding"/>
    <property type="evidence" value="ECO:0007669"/>
    <property type="project" value="UniProtKB-KW"/>
</dbReference>
<dbReference type="Pfam" id="PF00264">
    <property type="entry name" value="Tyrosinase"/>
    <property type="match status" value="1"/>
</dbReference>
<evidence type="ECO:0000256" key="1">
    <source>
        <dbReference type="ARBA" id="ARBA00022723"/>
    </source>
</evidence>
<accession>A0A6A6QKJ9</accession>
<dbReference type="InterPro" id="IPR050316">
    <property type="entry name" value="Tyrosinase/Hemocyanin"/>
</dbReference>
<gene>
    <name evidence="4" type="ORF">BU16DRAFT_564408</name>
</gene>
<dbReference type="PANTHER" id="PTHR11474:SF126">
    <property type="entry name" value="TYROSINASE-LIKE PROTEIN TYR-1-RELATED"/>
    <property type="match status" value="1"/>
</dbReference>
<proteinExistence type="predicted"/>
<dbReference type="PRINTS" id="PR00092">
    <property type="entry name" value="TYROSINASE"/>
</dbReference>
<evidence type="ECO:0000259" key="3">
    <source>
        <dbReference type="PROSITE" id="PS00498"/>
    </source>
</evidence>
<dbReference type="PANTHER" id="PTHR11474">
    <property type="entry name" value="TYROSINASE FAMILY MEMBER"/>
    <property type="match status" value="1"/>
</dbReference>
<reference evidence="4" key="1">
    <citation type="journal article" date="2020" name="Stud. Mycol.">
        <title>101 Dothideomycetes genomes: a test case for predicting lifestyles and emergence of pathogens.</title>
        <authorList>
            <person name="Haridas S."/>
            <person name="Albert R."/>
            <person name="Binder M."/>
            <person name="Bloem J."/>
            <person name="Labutti K."/>
            <person name="Salamov A."/>
            <person name="Andreopoulos B."/>
            <person name="Baker S."/>
            <person name="Barry K."/>
            <person name="Bills G."/>
            <person name="Bluhm B."/>
            <person name="Cannon C."/>
            <person name="Castanera R."/>
            <person name="Culley D."/>
            <person name="Daum C."/>
            <person name="Ezra D."/>
            <person name="Gonzalez J."/>
            <person name="Henrissat B."/>
            <person name="Kuo A."/>
            <person name="Liang C."/>
            <person name="Lipzen A."/>
            <person name="Lutzoni F."/>
            <person name="Magnuson J."/>
            <person name="Mondo S."/>
            <person name="Nolan M."/>
            <person name="Ohm R."/>
            <person name="Pangilinan J."/>
            <person name="Park H.-J."/>
            <person name="Ramirez L."/>
            <person name="Alfaro M."/>
            <person name="Sun H."/>
            <person name="Tritt A."/>
            <person name="Yoshinaga Y."/>
            <person name="Zwiers L.-H."/>
            <person name="Turgeon B."/>
            <person name="Goodwin S."/>
            <person name="Spatafora J."/>
            <person name="Crous P."/>
            <person name="Grigoriev I."/>
        </authorList>
    </citation>
    <scope>NUCLEOTIDE SEQUENCE</scope>
    <source>
        <strain evidence="4">CBS 269.34</strain>
    </source>
</reference>
<keyword evidence="2" id="KW-0186">Copper</keyword>